<dbReference type="PRINTS" id="PR00344">
    <property type="entry name" value="BCTRLSENSOR"/>
</dbReference>
<dbReference type="SUPFAM" id="SSF53850">
    <property type="entry name" value="Periplasmic binding protein-like II"/>
    <property type="match status" value="1"/>
</dbReference>
<evidence type="ECO:0000256" key="5">
    <source>
        <dbReference type="ARBA" id="ARBA00022741"/>
    </source>
</evidence>
<organism evidence="11 12">
    <name type="scientific">Brevibacillus brevis</name>
    <name type="common">Bacillus brevis</name>
    <dbReference type="NCBI Taxonomy" id="1393"/>
    <lineage>
        <taxon>Bacteria</taxon>
        <taxon>Bacillati</taxon>
        <taxon>Bacillota</taxon>
        <taxon>Bacilli</taxon>
        <taxon>Bacillales</taxon>
        <taxon>Paenibacillaceae</taxon>
        <taxon>Brevibacillus</taxon>
    </lineage>
</organism>
<keyword evidence="9" id="KW-1133">Transmembrane helix</keyword>
<dbReference type="InterPro" id="IPR000014">
    <property type="entry name" value="PAS"/>
</dbReference>
<evidence type="ECO:0000256" key="9">
    <source>
        <dbReference type="SAM" id="Phobius"/>
    </source>
</evidence>
<dbReference type="Gene3D" id="1.10.287.130">
    <property type="match status" value="1"/>
</dbReference>
<gene>
    <name evidence="11" type="ORF">RGB73_27690</name>
</gene>
<dbReference type="CDD" id="cd00130">
    <property type="entry name" value="PAS"/>
    <property type="match status" value="1"/>
</dbReference>
<evidence type="ECO:0000256" key="1">
    <source>
        <dbReference type="ARBA" id="ARBA00000085"/>
    </source>
</evidence>
<dbReference type="CDD" id="cd13704">
    <property type="entry name" value="PBP2_HisK"/>
    <property type="match status" value="1"/>
</dbReference>
<protein>
    <recommendedName>
        <fullName evidence="2">histidine kinase</fullName>
        <ecNumber evidence="2">2.7.13.3</ecNumber>
    </recommendedName>
</protein>
<dbReference type="Gene3D" id="3.30.565.10">
    <property type="entry name" value="Histidine kinase-like ATPase, C-terminal domain"/>
    <property type="match status" value="1"/>
</dbReference>
<keyword evidence="9" id="KW-0812">Transmembrane</keyword>
<dbReference type="SMART" id="SM00062">
    <property type="entry name" value="PBPb"/>
    <property type="match status" value="1"/>
</dbReference>
<dbReference type="InterPro" id="IPR001638">
    <property type="entry name" value="Solute-binding_3/MltF_N"/>
</dbReference>
<comment type="catalytic activity">
    <reaction evidence="1">
        <text>ATP + protein L-histidine = ADP + protein N-phospho-L-histidine.</text>
        <dbReference type="EC" id="2.7.13.3"/>
    </reaction>
</comment>
<dbReference type="InterPro" id="IPR035965">
    <property type="entry name" value="PAS-like_dom_sf"/>
</dbReference>
<evidence type="ECO:0000256" key="2">
    <source>
        <dbReference type="ARBA" id="ARBA00012438"/>
    </source>
</evidence>
<dbReference type="Gene3D" id="3.40.190.10">
    <property type="entry name" value="Periplasmic binding protein-like II"/>
    <property type="match status" value="2"/>
</dbReference>
<dbReference type="InterPro" id="IPR003594">
    <property type="entry name" value="HATPase_dom"/>
</dbReference>
<dbReference type="PANTHER" id="PTHR43065:SF10">
    <property type="entry name" value="PEROXIDE STRESS-ACTIVATED HISTIDINE KINASE MAK3"/>
    <property type="match status" value="1"/>
</dbReference>
<dbReference type="PANTHER" id="PTHR43065">
    <property type="entry name" value="SENSOR HISTIDINE KINASE"/>
    <property type="match status" value="1"/>
</dbReference>
<dbReference type="EC" id="2.7.13.3" evidence="2"/>
<dbReference type="SMART" id="SM00388">
    <property type="entry name" value="HisKA"/>
    <property type="match status" value="1"/>
</dbReference>
<keyword evidence="3" id="KW-0597">Phosphoprotein</keyword>
<evidence type="ECO:0000313" key="11">
    <source>
        <dbReference type="EMBL" id="WNC14402.1"/>
    </source>
</evidence>
<dbReference type="Pfam" id="PF00497">
    <property type="entry name" value="SBP_bac_3"/>
    <property type="match status" value="1"/>
</dbReference>
<keyword evidence="12" id="KW-1185">Reference proteome</keyword>
<evidence type="ECO:0000259" key="10">
    <source>
        <dbReference type="PROSITE" id="PS50109"/>
    </source>
</evidence>
<dbReference type="EMBL" id="CP134050">
    <property type="protein sequence ID" value="WNC14402.1"/>
    <property type="molecule type" value="Genomic_DNA"/>
</dbReference>
<dbReference type="InterPro" id="IPR003661">
    <property type="entry name" value="HisK_dim/P_dom"/>
</dbReference>
<dbReference type="Pfam" id="PF02518">
    <property type="entry name" value="HATPase_c"/>
    <property type="match status" value="1"/>
</dbReference>
<dbReference type="SMART" id="SM00387">
    <property type="entry name" value="HATPase_c"/>
    <property type="match status" value="1"/>
</dbReference>
<keyword evidence="8" id="KW-0902">Two-component regulatory system</keyword>
<dbReference type="InterPro" id="IPR013656">
    <property type="entry name" value="PAS_4"/>
</dbReference>
<dbReference type="Pfam" id="PF08448">
    <property type="entry name" value="PAS_4"/>
    <property type="match status" value="1"/>
</dbReference>
<dbReference type="RefSeq" id="WP_310766418.1">
    <property type="nucleotide sequence ID" value="NZ_CP134050.1"/>
</dbReference>
<keyword evidence="6" id="KW-0418">Kinase</keyword>
<dbReference type="InterPro" id="IPR004358">
    <property type="entry name" value="Sig_transdc_His_kin-like_C"/>
</dbReference>
<dbReference type="SUPFAM" id="SSF47384">
    <property type="entry name" value="Homodimeric domain of signal transducing histidine kinase"/>
    <property type="match status" value="1"/>
</dbReference>
<keyword evidence="4" id="KW-0808">Transferase</keyword>
<dbReference type="Gene3D" id="3.30.450.20">
    <property type="entry name" value="PAS domain"/>
    <property type="match status" value="1"/>
</dbReference>
<proteinExistence type="predicted"/>
<dbReference type="PROSITE" id="PS50109">
    <property type="entry name" value="HIS_KIN"/>
    <property type="match status" value="1"/>
</dbReference>
<dbReference type="InterPro" id="IPR036890">
    <property type="entry name" value="HATPase_C_sf"/>
</dbReference>
<evidence type="ECO:0000256" key="4">
    <source>
        <dbReference type="ARBA" id="ARBA00022679"/>
    </source>
</evidence>
<keyword evidence="9" id="KW-0472">Membrane</keyword>
<dbReference type="Pfam" id="PF00512">
    <property type="entry name" value="HisKA"/>
    <property type="match status" value="1"/>
</dbReference>
<dbReference type="InterPro" id="IPR005467">
    <property type="entry name" value="His_kinase_dom"/>
</dbReference>
<reference evidence="11 12" key="1">
    <citation type="submission" date="2023-09" db="EMBL/GenBank/DDBJ databases">
        <title>Complete Genome and Methylome dissection of Bacillus brevis NEB573 original source of BbsI restriction endonuclease.</title>
        <authorList>
            <person name="Fomenkov A."/>
            <person name="Roberts R.D."/>
        </authorList>
    </citation>
    <scope>NUCLEOTIDE SEQUENCE [LARGE SCALE GENOMIC DNA]</scope>
    <source>
        <strain evidence="11 12">NEB573</strain>
    </source>
</reference>
<feature type="transmembrane region" description="Helical" evidence="9">
    <location>
        <begin position="283"/>
        <end position="304"/>
    </location>
</feature>
<keyword evidence="7" id="KW-0067">ATP-binding</keyword>
<accession>A0ABY9T3G7</accession>
<dbReference type="SUPFAM" id="SSF55874">
    <property type="entry name" value="ATPase domain of HSP90 chaperone/DNA topoisomerase II/histidine kinase"/>
    <property type="match status" value="1"/>
</dbReference>
<evidence type="ECO:0000256" key="8">
    <source>
        <dbReference type="ARBA" id="ARBA00023012"/>
    </source>
</evidence>
<dbReference type="SUPFAM" id="SSF55785">
    <property type="entry name" value="PYP-like sensor domain (PAS domain)"/>
    <property type="match status" value="1"/>
</dbReference>
<sequence>MRGSVWGSGELASSDKGGRVDMGMRKRSWIWLVICSCLLCSFPVAAQAEQKVVRVALDKALPPFSSVDEHGEISGFNIELIQAIASHNNWELEYVPLDWEEAVDALRNGEVDVLLGMKYTSRYDELFDFSESFFTMSEVLLVPATDRGIYTLNQLSEKVVAVQRGHSSMDLLESVRRVKMIVSFSQQEALSNLLRGRADAFIGNRWTAEYLLRKENRWDDFTMRSGLINPTDYAFAVRDGHGELIGALNEGLNQLYRDGTYTRLYSKFFEPYSPHLTDWWRKVVAGLLIVLAVGIISLATFYTWNKRLQAEVRRQTGALADVLAFQRKVLDHTESSILSLDVHGHITLVNQVAVRMLSLRGDPIGRHIASVLPQLPWEAAAADGRRQYEDEFYWDRDAQQVYHFYMAPFSNAAQEHVGWIVTLQDRTEQKRMQARLVDQEKLRALGQLVAGIAHELRNPLTAIKTFVELLPKKIDDPRFRTEMLRYMPEEMERMNRILEDLLDYSRTRPLQMQHTRVKELVDSVLGLFARRLETEQIAVRVNVPEQLTIAVDRARLKQVLINLVLNALEAMGASREKRLIIQAGADAKGVWLAVSDTGEGILPEQLDKLFEPFYTNKAQGIGLGLYVSQKIMREHGARLEVSSVERSGTTFTLRFEQEASDEALVDCR</sequence>
<dbReference type="Proteomes" id="UP001256827">
    <property type="component" value="Chromosome"/>
</dbReference>
<feature type="domain" description="Histidine kinase" evidence="10">
    <location>
        <begin position="451"/>
        <end position="659"/>
    </location>
</feature>
<dbReference type="InterPro" id="IPR036097">
    <property type="entry name" value="HisK_dim/P_sf"/>
</dbReference>
<evidence type="ECO:0000256" key="6">
    <source>
        <dbReference type="ARBA" id="ARBA00022777"/>
    </source>
</evidence>
<dbReference type="CDD" id="cd00082">
    <property type="entry name" value="HisKA"/>
    <property type="match status" value="1"/>
</dbReference>
<keyword evidence="5" id="KW-0547">Nucleotide-binding</keyword>
<evidence type="ECO:0000256" key="7">
    <source>
        <dbReference type="ARBA" id="ARBA00022840"/>
    </source>
</evidence>
<name>A0ABY9T3G7_BREBE</name>
<evidence type="ECO:0000256" key="3">
    <source>
        <dbReference type="ARBA" id="ARBA00022553"/>
    </source>
</evidence>
<evidence type="ECO:0000313" key="12">
    <source>
        <dbReference type="Proteomes" id="UP001256827"/>
    </source>
</evidence>